<dbReference type="GO" id="GO:0043565">
    <property type="term" value="F:sequence-specific DNA binding"/>
    <property type="evidence" value="ECO:0007669"/>
    <property type="project" value="InterPro"/>
</dbReference>
<dbReference type="SMART" id="SM00342">
    <property type="entry name" value="HTH_ARAC"/>
    <property type="match status" value="1"/>
</dbReference>
<protein>
    <submittedName>
        <fullName evidence="1">AraC-type DNA-binding protein</fullName>
    </submittedName>
</protein>
<dbReference type="GO" id="GO:0003700">
    <property type="term" value="F:DNA-binding transcription factor activity"/>
    <property type="evidence" value="ECO:0007669"/>
    <property type="project" value="InterPro"/>
</dbReference>
<evidence type="ECO:0000313" key="1">
    <source>
        <dbReference type="EMBL" id="SDC31190.1"/>
    </source>
</evidence>
<evidence type="ECO:0000313" key="2">
    <source>
        <dbReference type="Proteomes" id="UP000199494"/>
    </source>
</evidence>
<organism evidence="1 2">
    <name type="scientific">Prauserella marina</name>
    <dbReference type="NCBI Taxonomy" id="530584"/>
    <lineage>
        <taxon>Bacteria</taxon>
        <taxon>Bacillati</taxon>
        <taxon>Actinomycetota</taxon>
        <taxon>Actinomycetes</taxon>
        <taxon>Pseudonocardiales</taxon>
        <taxon>Pseudonocardiaceae</taxon>
        <taxon>Prauserella</taxon>
    </lineage>
</organism>
<dbReference type="EMBL" id="FMZE01000001">
    <property type="protein sequence ID" value="SDC31190.1"/>
    <property type="molecule type" value="Genomic_DNA"/>
</dbReference>
<sequence length="361" mass="39043">MIETEFNTDRVAEADRFDHWRALAEGAPSPMEPAGIAAAGFRMHQRDLWLDRIRVWTMSFRPMTFRRPAALVDKADPGTYNLVLVREGTFGQLDGRDERTYLPRHLHALDSSRPFELATRSATGAVSCAGLEIPKALLPLPRAAADRLCGIPLPADTGIGGLLAGTLMTLTTQSAQAARPEPGGGAAYSAADTSRIEAALVELVSGLFTGAFEAHGTRSGQPRHALGARVRAFILRNLHDPGLTPSSIASAHHISVSYLHRLFHEHGTGVAAWIRWQRLERARRDLADPASTSTIQEISARRGFAHPAAFSRAFRTAYGLSPRDYRETGLLARDSVTGTANALDELDTDFPHGGFAGVTPA</sequence>
<dbReference type="Proteomes" id="UP000199494">
    <property type="component" value="Unassembled WGS sequence"/>
</dbReference>
<dbReference type="AlphaFoldDB" id="A0A222VPZ4"/>
<dbReference type="PRINTS" id="PR00032">
    <property type="entry name" value="HTHARAC"/>
</dbReference>
<reference evidence="1 2" key="1">
    <citation type="submission" date="2016-10" db="EMBL/GenBank/DDBJ databases">
        <authorList>
            <person name="de Groot N.N."/>
        </authorList>
    </citation>
    <scope>NUCLEOTIDE SEQUENCE [LARGE SCALE GENOMIC DNA]</scope>
    <source>
        <strain evidence="1 2">CGMCC 4.5506</strain>
    </source>
</reference>
<gene>
    <name evidence="1" type="ORF">SAMN05421630_1011253</name>
</gene>
<dbReference type="Gene3D" id="1.10.10.60">
    <property type="entry name" value="Homeodomain-like"/>
    <property type="match status" value="1"/>
</dbReference>
<dbReference type="SUPFAM" id="SSF46689">
    <property type="entry name" value="Homeodomain-like"/>
    <property type="match status" value="1"/>
</dbReference>
<dbReference type="STRING" id="530584.SAMN05421630_1011253"/>
<dbReference type="Pfam" id="PF12833">
    <property type="entry name" value="HTH_18"/>
    <property type="match status" value="1"/>
</dbReference>
<dbReference type="PROSITE" id="PS01124">
    <property type="entry name" value="HTH_ARAC_FAMILY_2"/>
    <property type="match status" value="1"/>
</dbReference>
<name>A0A222VPZ4_9PSEU</name>
<proteinExistence type="predicted"/>
<dbReference type="InterPro" id="IPR009057">
    <property type="entry name" value="Homeodomain-like_sf"/>
</dbReference>
<dbReference type="InterPro" id="IPR020449">
    <property type="entry name" value="Tscrpt_reg_AraC-type_HTH"/>
</dbReference>
<dbReference type="PROSITE" id="PS00041">
    <property type="entry name" value="HTH_ARAC_FAMILY_1"/>
    <property type="match status" value="1"/>
</dbReference>
<dbReference type="PANTHER" id="PTHR43280">
    <property type="entry name" value="ARAC-FAMILY TRANSCRIPTIONAL REGULATOR"/>
    <property type="match status" value="1"/>
</dbReference>
<dbReference type="InterPro" id="IPR018062">
    <property type="entry name" value="HTH_AraC-typ_CS"/>
</dbReference>
<dbReference type="KEGG" id="pmad:BAY61_14365"/>
<keyword evidence="2" id="KW-1185">Reference proteome</keyword>
<dbReference type="OrthoDB" id="9799345at2"/>
<dbReference type="RefSeq" id="WP_091798250.1">
    <property type="nucleotide sequence ID" value="NZ_CP016353.1"/>
</dbReference>
<dbReference type="PANTHER" id="PTHR43280:SF31">
    <property type="entry name" value="TRANSCRIPTIONAL REGULATORY PROTEIN"/>
    <property type="match status" value="1"/>
</dbReference>
<accession>A0A222VPZ4</accession>
<dbReference type="InterPro" id="IPR018060">
    <property type="entry name" value="HTH_AraC"/>
</dbReference>
<keyword evidence="1" id="KW-0238">DNA-binding</keyword>